<dbReference type="Pfam" id="PF00563">
    <property type="entry name" value="EAL"/>
    <property type="match status" value="1"/>
</dbReference>
<dbReference type="InterPro" id="IPR003018">
    <property type="entry name" value="GAF"/>
</dbReference>
<dbReference type="PROSITE" id="PS50883">
    <property type="entry name" value="EAL"/>
    <property type="match status" value="1"/>
</dbReference>
<dbReference type="RefSeq" id="WP_126009776.1">
    <property type="nucleotide sequence ID" value="NZ_CP032509.1"/>
</dbReference>
<proteinExistence type="predicted"/>
<reference evidence="2 3" key="1">
    <citation type="submission" date="2018-09" db="EMBL/GenBank/DDBJ databases">
        <title>Marinorhizobium profundi gen. nov., sp. nov., isolated from a deep-sea sediment sample from the New Britain Trench and proposal of Marinorhizobiaceae fam. nov. in the order Rhizobiales of the class Alphaproteobacteria.</title>
        <authorList>
            <person name="Cao J."/>
        </authorList>
    </citation>
    <scope>NUCLEOTIDE SEQUENCE [LARGE SCALE GENOMIC DNA]</scope>
    <source>
        <strain evidence="2 3">WS11</strain>
    </source>
</reference>
<dbReference type="Pfam" id="PF01590">
    <property type="entry name" value="GAF"/>
    <property type="match status" value="1"/>
</dbReference>
<dbReference type="InterPro" id="IPR029016">
    <property type="entry name" value="GAF-like_dom_sf"/>
</dbReference>
<dbReference type="InterPro" id="IPR001633">
    <property type="entry name" value="EAL_dom"/>
</dbReference>
<evidence type="ECO:0000313" key="2">
    <source>
        <dbReference type="EMBL" id="AZN71463.1"/>
    </source>
</evidence>
<dbReference type="EMBL" id="CP032509">
    <property type="protein sequence ID" value="AZN71463.1"/>
    <property type="molecule type" value="Genomic_DNA"/>
</dbReference>
<keyword evidence="3" id="KW-1185">Reference proteome</keyword>
<dbReference type="OrthoDB" id="9814202at2"/>
<accession>A0A3Q8XQ41</accession>
<dbReference type="Proteomes" id="UP000268192">
    <property type="component" value="Chromosome"/>
</dbReference>
<dbReference type="SUPFAM" id="SSF55781">
    <property type="entry name" value="GAF domain-like"/>
    <property type="match status" value="1"/>
</dbReference>
<dbReference type="GO" id="GO:0071111">
    <property type="term" value="F:cyclic-guanylate-specific phosphodiesterase activity"/>
    <property type="evidence" value="ECO:0007669"/>
    <property type="project" value="InterPro"/>
</dbReference>
<dbReference type="Gene3D" id="3.30.450.40">
    <property type="match status" value="1"/>
</dbReference>
<dbReference type="InterPro" id="IPR035919">
    <property type="entry name" value="EAL_sf"/>
</dbReference>
<organism evidence="2 3">
    <name type="scientific">Georhizobium profundi</name>
    <dbReference type="NCBI Taxonomy" id="2341112"/>
    <lineage>
        <taxon>Bacteria</taxon>
        <taxon>Pseudomonadati</taxon>
        <taxon>Pseudomonadota</taxon>
        <taxon>Alphaproteobacteria</taxon>
        <taxon>Hyphomicrobiales</taxon>
        <taxon>Rhizobiaceae</taxon>
        <taxon>Georhizobium</taxon>
    </lineage>
</organism>
<evidence type="ECO:0000259" key="1">
    <source>
        <dbReference type="PROSITE" id="PS50883"/>
    </source>
</evidence>
<dbReference type="SMART" id="SM00065">
    <property type="entry name" value="GAF"/>
    <property type="match status" value="1"/>
</dbReference>
<dbReference type="SMART" id="SM00052">
    <property type="entry name" value="EAL"/>
    <property type="match status" value="1"/>
</dbReference>
<sequence length="416" mass="44988">MQILTDAINAACETGDAESGTIQRALQAVRTHLGMEVAYLSEFVGNESIFRVVDAPGLEQLIKPGDARSLDDVYCQHILAGRLPQLIPDTSKEPICQSMPITAAVPIGAHVSIPIILPNGEPYGMFCCLSPQANASLNARDLNVVRLFADVAAHQIGRQVADRNEVADKKALIAGIIAGREFKLVFQPIINFRTGEVRGYEALCRFESLPYRSPDIWINDAKAAGLGVELELAIIDRAFEVWVDGPPNTYIAFNASPTALCDPRFLTLVDGRDLSSVVFEITEHTAVEDYAALNAQLNHLRAQGAKIAIDDAGAGFSSLRHIVQLAPDFIKLDMALTRDIDSDPSRRAFASAFVYFAHETGAEIVAEGIETDAELQTLYALGINVGQGYYLSRPLERDAVTPASLGYGSAVSAARF</sequence>
<evidence type="ECO:0000313" key="3">
    <source>
        <dbReference type="Proteomes" id="UP000268192"/>
    </source>
</evidence>
<protein>
    <submittedName>
        <fullName evidence="2">EAL domain-containing protein</fullName>
    </submittedName>
</protein>
<dbReference type="PANTHER" id="PTHR33121:SF76">
    <property type="entry name" value="SIGNALING PROTEIN"/>
    <property type="match status" value="1"/>
</dbReference>
<dbReference type="CDD" id="cd01948">
    <property type="entry name" value="EAL"/>
    <property type="match status" value="1"/>
</dbReference>
<dbReference type="InterPro" id="IPR050706">
    <property type="entry name" value="Cyclic-di-GMP_PDE-like"/>
</dbReference>
<dbReference type="Gene3D" id="3.20.20.450">
    <property type="entry name" value="EAL domain"/>
    <property type="match status" value="1"/>
</dbReference>
<gene>
    <name evidence="2" type="ORF">D5400_09465</name>
</gene>
<dbReference type="PANTHER" id="PTHR33121">
    <property type="entry name" value="CYCLIC DI-GMP PHOSPHODIESTERASE PDEF"/>
    <property type="match status" value="1"/>
</dbReference>
<name>A0A3Q8XQ41_9HYPH</name>
<dbReference type="SUPFAM" id="SSF141868">
    <property type="entry name" value="EAL domain-like"/>
    <property type="match status" value="1"/>
</dbReference>
<feature type="domain" description="EAL" evidence="1">
    <location>
        <begin position="165"/>
        <end position="408"/>
    </location>
</feature>
<dbReference type="KEGG" id="abaw:D5400_09465"/>
<dbReference type="AlphaFoldDB" id="A0A3Q8XQ41"/>